<accession>A0ABS9Z9T5</accession>
<keyword evidence="4" id="KW-0238">DNA-binding</keyword>
<dbReference type="EMBL" id="JAIVFP010000001">
    <property type="protein sequence ID" value="MCI4684230.1"/>
    <property type="molecule type" value="Genomic_DNA"/>
</dbReference>
<feature type="region of interest" description="Disordered" evidence="5">
    <location>
        <begin position="45"/>
        <end position="66"/>
    </location>
</feature>
<dbReference type="SUPFAM" id="SSF81273">
    <property type="entry name" value="H-NS histone-like proteins"/>
    <property type="match status" value="1"/>
</dbReference>
<evidence type="ECO:0000256" key="1">
    <source>
        <dbReference type="ARBA" id="ARBA00004453"/>
    </source>
</evidence>
<dbReference type="Proteomes" id="UP001139104">
    <property type="component" value="Unassembled WGS sequence"/>
</dbReference>
<evidence type="ECO:0000259" key="6">
    <source>
        <dbReference type="SMART" id="SM00528"/>
    </source>
</evidence>
<dbReference type="Pfam" id="PF00816">
    <property type="entry name" value="Histone_HNS"/>
    <property type="match status" value="1"/>
</dbReference>
<dbReference type="Gene3D" id="4.10.430.10">
    <property type="entry name" value="Histone-like protein H-NS, C-terminal domain"/>
    <property type="match status" value="1"/>
</dbReference>
<reference evidence="7" key="1">
    <citation type="journal article" date="2022" name="ISME J.">
        <title>Identification of active gaseous-alkane degraders at natural gas seeps.</title>
        <authorList>
            <person name="Farhan Ul Haque M."/>
            <person name="Hernandez M."/>
            <person name="Crombie A.T."/>
            <person name="Murrell J.C."/>
        </authorList>
    </citation>
    <scope>NUCLEOTIDE SEQUENCE</scope>
    <source>
        <strain evidence="7">PC2</strain>
    </source>
</reference>
<keyword evidence="8" id="KW-1185">Reference proteome</keyword>
<sequence>MSLEQLWALHVEVSTILSARILEQKSELERRLAIVSGSADIAGDAGLARSASQAKPRRKYPKVSPQYRNPETFETWSGRGKRPRWLVRAIASGQDMDDFRIKDPD</sequence>
<proteinExistence type="inferred from homology"/>
<name>A0ABS9Z9T5_9HYPH</name>
<dbReference type="PANTHER" id="PTHR38097:SF2">
    <property type="entry name" value="DNA-BINDING PROTEIN STPA"/>
    <property type="match status" value="1"/>
</dbReference>
<organism evidence="7 8">
    <name type="scientific">Candidatus Rhodoblastus alkanivorans</name>
    <dbReference type="NCBI Taxonomy" id="2954117"/>
    <lineage>
        <taxon>Bacteria</taxon>
        <taxon>Pseudomonadati</taxon>
        <taxon>Pseudomonadota</taxon>
        <taxon>Alphaproteobacteria</taxon>
        <taxon>Hyphomicrobiales</taxon>
        <taxon>Rhodoblastaceae</taxon>
        <taxon>Rhodoblastus</taxon>
    </lineage>
</organism>
<evidence type="ECO:0000256" key="5">
    <source>
        <dbReference type="SAM" id="MobiDB-lite"/>
    </source>
</evidence>
<evidence type="ECO:0000256" key="3">
    <source>
        <dbReference type="ARBA" id="ARBA00022490"/>
    </source>
</evidence>
<dbReference type="SMART" id="SM00528">
    <property type="entry name" value="HNS"/>
    <property type="match status" value="1"/>
</dbReference>
<protein>
    <submittedName>
        <fullName evidence="7">H-NS histone family protein</fullName>
    </submittedName>
</protein>
<comment type="caution">
    <text evidence="7">The sequence shown here is derived from an EMBL/GenBank/DDBJ whole genome shotgun (WGS) entry which is preliminary data.</text>
</comment>
<keyword evidence="3" id="KW-0963">Cytoplasm</keyword>
<dbReference type="InterPro" id="IPR037150">
    <property type="entry name" value="H-NS_C_dom_sf"/>
</dbReference>
<gene>
    <name evidence="7" type="ORF">K2U94_15915</name>
</gene>
<evidence type="ECO:0000313" key="7">
    <source>
        <dbReference type="EMBL" id="MCI4684230.1"/>
    </source>
</evidence>
<feature type="domain" description="DNA-binding protein H-NS-like C-terminal" evidence="6">
    <location>
        <begin position="54"/>
        <end position="101"/>
    </location>
</feature>
<comment type="similarity">
    <text evidence="2">Belongs to the histone-like protein H-NS family.</text>
</comment>
<dbReference type="PANTHER" id="PTHR38097">
    <property type="match status" value="1"/>
</dbReference>
<evidence type="ECO:0000256" key="4">
    <source>
        <dbReference type="ARBA" id="ARBA00023125"/>
    </source>
</evidence>
<evidence type="ECO:0000256" key="2">
    <source>
        <dbReference type="ARBA" id="ARBA00010610"/>
    </source>
</evidence>
<evidence type="ECO:0000313" key="8">
    <source>
        <dbReference type="Proteomes" id="UP001139104"/>
    </source>
</evidence>
<dbReference type="InterPro" id="IPR027444">
    <property type="entry name" value="H-NS_C_dom"/>
</dbReference>
<comment type="subcellular location">
    <subcellularLocation>
        <location evidence="1">Cytoplasm</location>
        <location evidence="1">Nucleoid</location>
    </subcellularLocation>
</comment>